<gene>
    <name evidence="2" type="ORF">S06H3_25357</name>
</gene>
<name>X1NQH0_9ZZZZ</name>
<dbReference type="EMBL" id="BARV01014595">
    <property type="protein sequence ID" value="GAI20924.1"/>
    <property type="molecule type" value="Genomic_DNA"/>
</dbReference>
<sequence length="142" mass="15485">MAETYSEIISITAPSSASEGEQVPISTQVVNVSAYSLLFRVDLYAVKDIYEVPTPEEEVGSFEVIIGSGQSQIISGVFIMPAWDANIVVKVYRLVDYWSFDTYATKVVSLVVAQDWMSIIVPVLALGLLAGLVLPMMKGAFK</sequence>
<comment type="caution">
    <text evidence="2">The sequence shown here is derived from an EMBL/GenBank/DDBJ whole genome shotgun (WGS) entry which is preliminary data.</text>
</comment>
<reference evidence="2" key="1">
    <citation type="journal article" date="2014" name="Front. Microbiol.">
        <title>High frequency of phylogenetically diverse reductive dehalogenase-homologous genes in deep subseafloor sedimentary metagenomes.</title>
        <authorList>
            <person name="Kawai M."/>
            <person name="Futagami T."/>
            <person name="Toyoda A."/>
            <person name="Takaki Y."/>
            <person name="Nishi S."/>
            <person name="Hori S."/>
            <person name="Arai W."/>
            <person name="Tsubouchi T."/>
            <person name="Morono Y."/>
            <person name="Uchiyama I."/>
            <person name="Ito T."/>
            <person name="Fujiyama A."/>
            <person name="Inagaki F."/>
            <person name="Takami H."/>
        </authorList>
    </citation>
    <scope>NUCLEOTIDE SEQUENCE</scope>
    <source>
        <strain evidence="2">Expedition CK06-06</strain>
    </source>
</reference>
<proteinExistence type="predicted"/>
<organism evidence="2">
    <name type="scientific">marine sediment metagenome</name>
    <dbReference type="NCBI Taxonomy" id="412755"/>
    <lineage>
        <taxon>unclassified sequences</taxon>
        <taxon>metagenomes</taxon>
        <taxon>ecological metagenomes</taxon>
    </lineage>
</organism>
<evidence type="ECO:0000256" key="1">
    <source>
        <dbReference type="SAM" id="Phobius"/>
    </source>
</evidence>
<evidence type="ECO:0000313" key="2">
    <source>
        <dbReference type="EMBL" id="GAI20924.1"/>
    </source>
</evidence>
<feature type="transmembrane region" description="Helical" evidence="1">
    <location>
        <begin position="116"/>
        <end position="137"/>
    </location>
</feature>
<keyword evidence="1" id="KW-0472">Membrane</keyword>
<protein>
    <submittedName>
        <fullName evidence="2">Uncharacterized protein</fullName>
    </submittedName>
</protein>
<dbReference type="AlphaFoldDB" id="X1NQH0"/>
<accession>X1NQH0</accession>
<keyword evidence="1" id="KW-1133">Transmembrane helix</keyword>
<keyword evidence="1" id="KW-0812">Transmembrane</keyword>